<protein>
    <submittedName>
        <fullName evidence="2">Uncharacterized protein</fullName>
    </submittedName>
</protein>
<feature type="compositionally biased region" description="Acidic residues" evidence="1">
    <location>
        <begin position="82"/>
        <end position="94"/>
    </location>
</feature>
<evidence type="ECO:0000313" key="2">
    <source>
        <dbReference type="EMBL" id="KAH0963638.1"/>
    </source>
</evidence>
<evidence type="ECO:0000313" key="3">
    <source>
        <dbReference type="Proteomes" id="UP000824596"/>
    </source>
</evidence>
<evidence type="ECO:0000256" key="1">
    <source>
        <dbReference type="SAM" id="MobiDB-lite"/>
    </source>
</evidence>
<sequence length="142" mass="16109">MRYRKRVVSTRDVVFDEHTFFDGKLEQQSLLSGIEELIQKIEIPEDQRGNQEALDEETDEETDIEDLDAESTAGSTIVVMTQEEEDQSEEQEKEDYERARVLEEAGLLTPPTTADSEDEPGQSFQSIFLSLPLRGGRESSPP</sequence>
<dbReference type="GeneID" id="68355277"/>
<dbReference type="RefSeq" id="XP_044721151.1">
    <property type="nucleotide sequence ID" value="XM_044864619.1"/>
</dbReference>
<feature type="region of interest" description="Disordered" evidence="1">
    <location>
        <begin position="42"/>
        <end position="142"/>
    </location>
</feature>
<name>A0A9P8MWN0_9HYPO</name>
<accession>A0A9P8MWN0</accession>
<comment type="caution">
    <text evidence="2">The sequence shown here is derived from an EMBL/GenBank/DDBJ whole genome shotgun (WGS) entry which is preliminary data.</text>
</comment>
<dbReference type="EMBL" id="JAIZPD010000005">
    <property type="protein sequence ID" value="KAH0963638.1"/>
    <property type="molecule type" value="Genomic_DNA"/>
</dbReference>
<dbReference type="AlphaFoldDB" id="A0A9P8MWN0"/>
<reference evidence="2" key="1">
    <citation type="submission" date="2021-09" db="EMBL/GenBank/DDBJ databases">
        <title>A high-quality genome of the endoparasitic fungus Hirsutella rhossiliensis with a comparison of Hirsutella genomes reveals transposable elements contributing to genome size variation.</title>
        <authorList>
            <person name="Lin R."/>
            <person name="Jiao Y."/>
            <person name="Sun X."/>
            <person name="Ling J."/>
            <person name="Xie B."/>
            <person name="Cheng X."/>
        </authorList>
    </citation>
    <scope>NUCLEOTIDE SEQUENCE</scope>
    <source>
        <strain evidence="2">HR02</strain>
    </source>
</reference>
<organism evidence="2 3">
    <name type="scientific">Hirsutella rhossiliensis</name>
    <dbReference type="NCBI Taxonomy" id="111463"/>
    <lineage>
        <taxon>Eukaryota</taxon>
        <taxon>Fungi</taxon>
        <taxon>Dikarya</taxon>
        <taxon>Ascomycota</taxon>
        <taxon>Pezizomycotina</taxon>
        <taxon>Sordariomycetes</taxon>
        <taxon>Hypocreomycetidae</taxon>
        <taxon>Hypocreales</taxon>
        <taxon>Ophiocordycipitaceae</taxon>
        <taxon>Hirsutella</taxon>
    </lineage>
</organism>
<feature type="compositionally biased region" description="Acidic residues" evidence="1">
    <location>
        <begin position="53"/>
        <end position="69"/>
    </location>
</feature>
<proteinExistence type="predicted"/>
<gene>
    <name evidence="2" type="ORF">HRG_06148</name>
</gene>
<keyword evidence="3" id="KW-1185">Reference proteome</keyword>
<dbReference type="Proteomes" id="UP000824596">
    <property type="component" value="Unassembled WGS sequence"/>
</dbReference>